<dbReference type="RefSeq" id="WP_206089027.1">
    <property type="nucleotide sequence ID" value="NZ_CP065053.1"/>
</dbReference>
<accession>A0AA48WDU3</accession>
<evidence type="ECO:0000313" key="2">
    <source>
        <dbReference type="EMBL" id="QPI49405.1"/>
    </source>
</evidence>
<feature type="transmembrane region" description="Helical" evidence="1">
    <location>
        <begin position="51"/>
        <end position="67"/>
    </location>
</feature>
<feature type="transmembrane region" description="Helical" evidence="1">
    <location>
        <begin position="123"/>
        <end position="144"/>
    </location>
</feature>
<organism evidence="2 3">
    <name type="scientific">Massilia antarctica</name>
    <dbReference type="NCBI Taxonomy" id="2765360"/>
    <lineage>
        <taxon>Bacteria</taxon>
        <taxon>Pseudomonadati</taxon>
        <taxon>Pseudomonadota</taxon>
        <taxon>Betaproteobacteria</taxon>
        <taxon>Burkholderiales</taxon>
        <taxon>Oxalobacteraceae</taxon>
        <taxon>Telluria group</taxon>
        <taxon>Massilia</taxon>
    </lineage>
</organism>
<evidence type="ECO:0008006" key="4">
    <source>
        <dbReference type="Google" id="ProtNLM"/>
    </source>
</evidence>
<dbReference type="Proteomes" id="UP000662888">
    <property type="component" value="Chromosome"/>
</dbReference>
<keyword evidence="1" id="KW-1133">Transmembrane helix</keyword>
<evidence type="ECO:0000256" key="1">
    <source>
        <dbReference type="SAM" id="Phobius"/>
    </source>
</evidence>
<feature type="transmembrane region" description="Helical" evidence="1">
    <location>
        <begin position="94"/>
        <end position="111"/>
    </location>
</feature>
<reference evidence="2 3" key="1">
    <citation type="submission" date="2020-11" db="EMBL/GenBank/DDBJ databases">
        <authorList>
            <person name="Sun Q."/>
        </authorList>
    </citation>
    <scope>NUCLEOTIDE SEQUENCE [LARGE SCALE GENOMIC DNA]</scope>
    <source>
        <strain evidence="2 3">P8398</strain>
    </source>
</reference>
<gene>
    <name evidence="2" type="ORF">IV454_28835</name>
</gene>
<protein>
    <recommendedName>
        <fullName evidence="4">Transmembrane protein</fullName>
    </recommendedName>
</protein>
<name>A0AA48WDU3_9BURK</name>
<evidence type="ECO:0000313" key="3">
    <source>
        <dbReference type="Proteomes" id="UP000662888"/>
    </source>
</evidence>
<dbReference type="EMBL" id="CP065053">
    <property type="protein sequence ID" value="QPI49405.1"/>
    <property type="molecule type" value="Genomic_DNA"/>
</dbReference>
<keyword evidence="1" id="KW-0472">Membrane</keyword>
<keyword evidence="1" id="KW-0812">Transmembrane</keyword>
<sequence length="149" mass="16067">MNSTTPPIDDCARQGRAVLMTVLAALLLVATLALAAAVGTLGPWSDRLQRAAPMAPLAIIVFCAWARRRQHNAGAGAWQALFRDEFRQQSITRAVRAAFIFLLLAQIPLAWLLESQAAPPHPLAMACLNMLAGAIAFLGAFLYFERPSA</sequence>
<proteinExistence type="predicted"/>
<keyword evidence="3" id="KW-1185">Reference proteome</keyword>